<keyword evidence="1" id="KW-1133">Transmembrane helix</keyword>
<evidence type="ECO:0000256" key="1">
    <source>
        <dbReference type="SAM" id="Phobius"/>
    </source>
</evidence>
<feature type="transmembrane region" description="Helical" evidence="1">
    <location>
        <begin position="169"/>
        <end position="188"/>
    </location>
</feature>
<dbReference type="Pfam" id="PF14333">
    <property type="entry name" value="DUF4389"/>
    <property type="match status" value="2"/>
</dbReference>
<dbReference type="AlphaFoldDB" id="A0A849C8M4"/>
<evidence type="ECO:0000313" key="2">
    <source>
        <dbReference type="EMBL" id="NNH69311.1"/>
    </source>
</evidence>
<protein>
    <submittedName>
        <fullName evidence="2">DUF4389 domain-containing protein</fullName>
    </submittedName>
</protein>
<sequence>MNPEPNTAFGPTANLPAKSGYPVHLRGDLDEPLSRWLWLVKWLLAIPHYVILLFLWLAFWVLTVAAGFAILFTGRYPRPLFDFNVGVMRWSWRVQFYTYAALGTDRYPPFTLRPAGYPAELEVEYPERLSRGLVLVKWWLLAIPHYLIVMALWNGAVVLGDNNGDNATTAVPVIGILVIIAAVALLFTGRYPRGLFDFLLGINRWFYRVLAYAALMRDEYPPFRLDQGPREPGLIDR</sequence>
<comment type="caution">
    <text evidence="2">The sequence shown here is derived from an EMBL/GenBank/DDBJ whole genome shotgun (WGS) entry which is preliminary data.</text>
</comment>
<keyword evidence="1" id="KW-0472">Membrane</keyword>
<accession>A0A849C8M4</accession>
<feature type="transmembrane region" description="Helical" evidence="1">
    <location>
        <begin position="138"/>
        <end position="157"/>
    </location>
</feature>
<feature type="transmembrane region" description="Helical" evidence="1">
    <location>
        <begin position="46"/>
        <end position="72"/>
    </location>
</feature>
<name>A0A849C8M4_9NOCA</name>
<dbReference type="Proteomes" id="UP000586827">
    <property type="component" value="Unassembled WGS sequence"/>
</dbReference>
<keyword evidence="3" id="KW-1185">Reference proteome</keyword>
<proteinExistence type="predicted"/>
<keyword evidence="1" id="KW-0812">Transmembrane</keyword>
<evidence type="ECO:0000313" key="3">
    <source>
        <dbReference type="Proteomes" id="UP000586827"/>
    </source>
</evidence>
<reference evidence="2 3" key="1">
    <citation type="submission" date="2020-05" db="EMBL/GenBank/DDBJ databases">
        <title>MicrobeNet Type strains.</title>
        <authorList>
            <person name="Nicholson A.C."/>
        </authorList>
    </citation>
    <scope>NUCLEOTIDE SEQUENCE [LARGE SCALE GENOMIC DNA]</scope>
    <source>
        <strain evidence="2 3">JCM 3224</strain>
    </source>
</reference>
<organism evidence="2 3">
    <name type="scientific">Nocardia uniformis</name>
    <dbReference type="NCBI Taxonomy" id="53432"/>
    <lineage>
        <taxon>Bacteria</taxon>
        <taxon>Bacillati</taxon>
        <taxon>Actinomycetota</taxon>
        <taxon>Actinomycetes</taxon>
        <taxon>Mycobacteriales</taxon>
        <taxon>Nocardiaceae</taxon>
        <taxon>Nocardia</taxon>
    </lineage>
</organism>
<gene>
    <name evidence="2" type="ORF">HLB23_05400</name>
</gene>
<dbReference type="InterPro" id="IPR025498">
    <property type="entry name" value="DUF4389"/>
</dbReference>
<dbReference type="EMBL" id="JABELX010000001">
    <property type="protein sequence ID" value="NNH69311.1"/>
    <property type="molecule type" value="Genomic_DNA"/>
</dbReference>